<feature type="compositionally biased region" description="Acidic residues" evidence="2">
    <location>
        <begin position="80"/>
        <end position="89"/>
    </location>
</feature>
<comment type="caution">
    <text evidence="4">The sequence shown here is derived from an EMBL/GenBank/DDBJ whole genome shotgun (WGS) entry which is preliminary data.</text>
</comment>
<sequence>MMFWGADTAQLSKHATATHGGAARLETLLGTIEQVALSTEWTGADAESFRTRARAEVARGLAAADLLRGLGAELTGHSDEQDDASDGDDGQGVPAVAAALTPETQDELDSLLADALHDGGLEDLRGNSRDLDALAERLAELTPEERAEWIAGLEDDELAALRDAMAADGDGLFWTGGNTDQSRRALLDQLLRDADPADVERISELFPELHPDGRGGGDAAQGTYDVNPDGTVTPPGEVVPEDASWRDVSQGSYGDCVSMATLAMMMDQDPGWAAEHVQDNGNGTVTVTLYDENGDPEPITMPKELPSEDGKVVGAGRGPLADDPTSATWPSYVERALAIQMGGDYSGIEGHGSPEVGPRLTGLDVETIPPTDADAAFDAARRGEPMVVGTSVKLAENDTGPGDWRGGHGYWVDGVSTNDSGEEVIVLRNPHGPDTPTVELTREQYEKYTSSAEVHHD</sequence>
<reference evidence="4" key="2">
    <citation type="submission" date="2021-09" db="EMBL/GenBank/DDBJ databases">
        <authorList>
            <person name="Gilroy R."/>
        </authorList>
    </citation>
    <scope>NUCLEOTIDE SEQUENCE</scope>
    <source>
        <strain evidence="4">1647</strain>
    </source>
</reference>
<evidence type="ECO:0000313" key="4">
    <source>
        <dbReference type="EMBL" id="HJF50228.1"/>
    </source>
</evidence>
<dbReference type="InterPro" id="IPR038765">
    <property type="entry name" value="Papain-like_cys_pep_sf"/>
</dbReference>
<feature type="active site" evidence="1">
    <location>
        <position position="429"/>
    </location>
</feature>
<dbReference type="SUPFAM" id="SSF54001">
    <property type="entry name" value="Cysteine proteinases"/>
    <property type="match status" value="1"/>
</dbReference>
<evidence type="ECO:0000259" key="3">
    <source>
        <dbReference type="PROSITE" id="PS50203"/>
    </source>
</evidence>
<feature type="active site" evidence="1">
    <location>
        <position position="256"/>
    </location>
</feature>
<dbReference type="GO" id="GO:0006508">
    <property type="term" value="P:proteolysis"/>
    <property type="evidence" value="ECO:0007669"/>
    <property type="project" value="UniProtKB-KW"/>
</dbReference>
<dbReference type="GO" id="GO:0004198">
    <property type="term" value="F:calcium-dependent cysteine-type endopeptidase activity"/>
    <property type="evidence" value="ECO:0007669"/>
    <property type="project" value="InterPro"/>
</dbReference>
<proteinExistence type="predicted"/>
<keyword evidence="1" id="KW-0788">Thiol protease</keyword>
<feature type="region of interest" description="Disordered" evidence="2">
    <location>
        <begin position="207"/>
        <end position="229"/>
    </location>
</feature>
<keyword evidence="1" id="KW-0378">Hydrolase</keyword>
<dbReference type="Pfam" id="PF00648">
    <property type="entry name" value="Peptidase_C2"/>
    <property type="match status" value="1"/>
</dbReference>
<gene>
    <name evidence="4" type="ORF">K8W24_10605</name>
</gene>
<feature type="region of interest" description="Disordered" evidence="2">
    <location>
        <begin position="75"/>
        <end position="94"/>
    </location>
</feature>
<dbReference type="PROSITE" id="PS50203">
    <property type="entry name" value="CALPAIN_CAT"/>
    <property type="match status" value="1"/>
</dbReference>
<evidence type="ECO:0000256" key="2">
    <source>
        <dbReference type="SAM" id="MobiDB-lite"/>
    </source>
</evidence>
<organism evidence="4 5">
    <name type="scientific">Brachybacterium paraconglomeratum</name>
    <dbReference type="NCBI Taxonomy" id="173362"/>
    <lineage>
        <taxon>Bacteria</taxon>
        <taxon>Bacillati</taxon>
        <taxon>Actinomycetota</taxon>
        <taxon>Actinomycetes</taxon>
        <taxon>Micrococcales</taxon>
        <taxon>Dermabacteraceae</taxon>
        <taxon>Brachybacterium</taxon>
    </lineage>
</organism>
<keyword evidence="1" id="KW-0645">Protease</keyword>
<dbReference type="EMBL" id="DYWO01000316">
    <property type="protein sequence ID" value="HJF50228.1"/>
    <property type="molecule type" value="Genomic_DNA"/>
</dbReference>
<protein>
    <recommendedName>
        <fullName evidence="3">Calpain catalytic domain-containing protein</fullName>
    </recommendedName>
</protein>
<evidence type="ECO:0000256" key="1">
    <source>
        <dbReference type="PROSITE-ProRule" id="PRU00239"/>
    </source>
</evidence>
<name>A0A921KR45_9MICO</name>
<feature type="active site" evidence="1">
    <location>
        <position position="408"/>
    </location>
</feature>
<evidence type="ECO:0000313" key="5">
    <source>
        <dbReference type="Proteomes" id="UP000775129"/>
    </source>
</evidence>
<dbReference type="Proteomes" id="UP000775129">
    <property type="component" value="Unassembled WGS sequence"/>
</dbReference>
<dbReference type="InterPro" id="IPR001300">
    <property type="entry name" value="Peptidase_C2_calpain_cat"/>
</dbReference>
<dbReference type="AlphaFoldDB" id="A0A921KR45"/>
<accession>A0A921KR45</accession>
<reference evidence="4" key="1">
    <citation type="journal article" date="2021" name="PeerJ">
        <title>Extensive microbial diversity within the chicken gut microbiome revealed by metagenomics and culture.</title>
        <authorList>
            <person name="Gilroy R."/>
            <person name="Ravi A."/>
            <person name="Getino M."/>
            <person name="Pursley I."/>
            <person name="Horton D.L."/>
            <person name="Alikhan N.F."/>
            <person name="Baker D."/>
            <person name="Gharbi K."/>
            <person name="Hall N."/>
            <person name="Watson M."/>
            <person name="Adriaenssens E.M."/>
            <person name="Foster-Nyarko E."/>
            <person name="Jarju S."/>
            <person name="Secka A."/>
            <person name="Antonio M."/>
            <person name="Oren A."/>
            <person name="Chaudhuri R.R."/>
            <person name="La Ragione R."/>
            <person name="Hildebrand F."/>
            <person name="Pallen M.J."/>
        </authorList>
    </citation>
    <scope>NUCLEOTIDE SEQUENCE</scope>
    <source>
        <strain evidence="4">1647</strain>
    </source>
</reference>
<feature type="domain" description="Calpain catalytic" evidence="3">
    <location>
        <begin position="228"/>
        <end position="432"/>
    </location>
</feature>